<dbReference type="Gene3D" id="1.10.8.1310">
    <property type="match status" value="1"/>
</dbReference>
<dbReference type="Pfam" id="PF00566">
    <property type="entry name" value="RabGAP-TBC"/>
    <property type="match status" value="1"/>
</dbReference>
<dbReference type="GeneID" id="27672060"/>
<reference evidence="4 5" key="1">
    <citation type="journal article" date="2014" name="BMC Genomics">
        <title>Comparative genomics of the major fungal agents of human and animal Sporotrichosis: Sporothrix schenckii and Sporothrix brasiliensis.</title>
        <authorList>
            <person name="Teixeira M.M."/>
            <person name="de Almeida L.G."/>
            <person name="Kubitschek-Barreira P."/>
            <person name="Alves F.L."/>
            <person name="Kioshima E.S."/>
            <person name="Abadio A.K."/>
            <person name="Fernandes L."/>
            <person name="Derengowski L.S."/>
            <person name="Ferreira K.S."/>
            <person name="Souza R.C."/>
            <person name="Ruiz J.C."/>
            <person name="de Andrade N.C."/>
            <person name="Paes H.C."/>
            <person name="Nicola A.M."/>
            <person name="Albuquerque P."/>
            <person name="Gerber A.L."/>
            <person name="Martins V.P."/>
            <person name="Peconick L.D."/>
            <person name="Neto A.V."/>
            <person name="Chaucanez C.B."/>
            <person name="Silva P.A."/>
            <person name="Cunha O.L."/>
            <person name="de Oliveira F.F."/>
            <person name="dos Santos T.C."/>
            <person name="Barros A.L."/>
            <person name="Soares M.A."/>
            <person name="de Oliveira L.M."/>
            <person name="Marini M.M."/>
            <person name="Villalobos-Duno H."/>
            <person name="Cunha M.M."/>
            <person name="de Hoog S."/>
            <person name="da Silveira J.F."/>
            <person name="Henrissat B."/>
            <person name="Nino-Vega G.A."/>
            <person name="Cisalpino P.S."/>
            <person name="Mora-Montes H.M."/>
            <person name="Almeida S.R."/>
            <person name="Stajich J.E."/>
            <person name="Lopes-Bezerra L.M."/>
            <person name="Vasconcelos A.T."/>
            <person name="Felipe M.S."/>
        </authorList>
    </citation>
    <scope>NUCLEOTIDE SEQUENCE [LARGE SCALE GENOMIC DNA]</scope>
    <source>
        <strain evidence="4 5">1099-18</strain>
    </source>
</reference>
<feature type="domain" description="Rab-GAP TBC" evidence="3">
    <location>
        <begin position="169"/>
        <end position="339"/>
    </location>
</feature>
<dbReference type="SUPFAM" id="SSF47923">
    <property type="entry name" value="Ypt/Rab-GAP domain of gyp1p"/>
    <property type="match status" value="2"/>
</dbReference>
<accession>A0A0F2LU91</accession>
<dbReference type="InterPro" id="IPR035969">
    <property type="entry name" value="Rab-GAP_TBC_sf"/>
</dbReference>
<dbReference type="PANTHER" id="PTHR20913:SF7">
    <property type="entry name" value="RE60063P"/>
    <property type="match status" value="1"/>
</dbReference>
<dbReference type="GO" id="GO:0006888">
    <property type="term" value="P:endoplasmic reticulum to Golgi vesicle-mediated transport"/>
    <property type="evidence" value="ECO:0007669"/>
    <property type="project" value="TreeGrafter"/>
</dbReference>
<sequence length="549" mass="59464">MASAEGGSGGSTEAARSATEKAATSDSQQIENTSLNGVLEEKSQQQQSSLLLHENGLGEKNDTHDDIPKIAPKRNGGRVTASRQSSSLSVSRSEKTEMPVKDDPTVAAKKQEVRDACVLGDFAQLQKLAGSAGGFLTDELRQIAWPVLLGIPLDADGHADVEAASAIAGIPKEEDSGSWESLPPHRDEEQVQLDVNRAFVYYPTHANDAEEARQKKALSALIIEVLRRYPYLCYFQGFHDICQVFLLVLPPHLRTPTVARLAVLRIRDFMLPTIDAAVQQLLLLPDILRMADPPLWNHLRLAQHPRPFFALSGTLTMYAHDVQSLGAIARLFDVLLARPPAFSLYLFAAIVRAHREALFATPANEPEMLHHILSKLPGRTGGDRGNNENFSEESGSASSPLLDDLIADAAQLANDYPAHTLPAWRSIAASSVLKTADDRATAQSKSRPESAAGKPLASGLTVADGERLFYEHVRELETAERRRQQVARVRQILWQYRGPMRAVGVAVLVGVVAVALRRSGASVGAGSSFLTGPVAKVSSLLSRVGIYIG</sequence>
<comment type="caution">
    <text evidence="4">The sequence shown here is derived from an EMBL/GenBank/DDBJ whole genome shotgun (WGS) entry which is preliminary data.</text>
</comment>
<name>A0A0F2LU91_SPOSC</name>
<keyword evidence="1" id="KW-0343">GTPase activation</keyword>
<dbReference type="VEuPathDB" id="FungiDB:SPSK_10318"/>
<feature type="compositionally biased region" description="Gly residues" evidence="2">
    <location>
        <begin position="1"/>
        <end position="10"/>
    </location>
</feature>
<feature type="compositionally biased region" description="Basic and acidic residues" evidence="2">
    <location>
        <begin position="56"/>
        <end position="68"/>
    </location>
</feature>
<dbReference type="RefSeq" id="XP_016582751.1">
    <property type="nucleotide sequence ID" value="XM_016736783.1"/>
</dbReference>
<dbReference type="Proteomes" id="UP000033710">
    <property type="component" value="Unassembled WGS sequence"/>
</dbReference>
<dbReference type="KEGG" id="ssck:SPSK_10318"/>
<dbReference type="PANTHER" id="PTHR20913">
    <property type="entry name" value="TBC1 DOMAIN FAMILY MEMBER 20/GTPASE"/>
    <property type="match status" value="1"/>
</dbReference>
<dbReference type="SMART" id="SM00164">
    <property type="entry name" value="TBC"/>
    <property type="match status" value="1"/>
</dbReference>
<gene>
    <name evidence="4" type="ORF">SPSK_10318</name>
</gene>
<feature type="compositionally biased region" description="Polar residues" evidence="2">
    <location>
        <begin position="22"/>
        <end position="36"/>
    </location>
</feature>
<proteinExistence type="predicted"/>
<dbReference type="InterPro" id="IPR000195">
    <property type="entry name" value="Rab-GAP-TBC_dom"/>
</dbReference>
<feature type="region of interest" description="Disordered" evidence="2">
    <location>
        <begin position="1"/>
        <end position="107"/>
    </location>
</feature>
<dbReference type="Gene3D" id="1.10.472.80">
    <property type="entry name" value="Ypt/Rab-GAP domain of gyp1p, domain 3"/>
    <property type="match status" value="1"/>
</dbReference>
<dbReference type="OrthoDB" id="206700at2759"/>
<evidence type="ECO:0000313" key="4">
    <source>
        <dbReference type="EMBL" id="KJR80075.1"/>
    </source>
</evidence>
<evidence type="ECO:0000313" key="5">
    <source>
        <dbReference type="Proteomes" id="UP000033710"/>
    </source>
</evidence>
<dbReference type="InterPro" id="IPR045913">
    <property type="entry name" value="TBC20/Gyp8-like"/>
</dbReference>
<dbReference type="PROSITE" id="PS50086">
    <property type="entry name" value="TBC_RABGAP"/>
    <property type="match status" value="1"/>
</dbReference>
<dbReference type="AlphaFoldDB" id="A0A0F2LU91"/>
<organism evidence="4 5">
    <name type="scientific">Sporothrix schenckii 1099-18</name>
    <dbReference type="NCBI Taxonomy" id="1397361"/>
    <lineage>
        <taxon>Eukaryota</taxon>
        <taxon>Fungi</taxon>
        <taxon>Dikarya</taxon>
        <taxon>Ascomycota</taxon>
        <taxon>Pezizomycotina</taxon>
        <taxon>Sordariomycetes</taxon>
        <taxon>Sordariomycetidae</taxon>
        <taxon>Ophiostomatales</taxon>
        <taxon>Ophiostomataceae</taxon>
        <taxon>Sporothrix</taxon>
    </lineage>
</organism>
<protein>
    <submittedName>
        <fullName evidence="4">Tbc domain protein</fullName>
    </submittedName>
</protein>
<reference evidence="4 5" key="2">
    <citation type="journal article" date="2015" name="Eukaryot. Cell">
        <title>Asexual propagation of a virulent clone complex in a human and feline outbreak of sporotrichosis.</title>
        <authorList>
            <person name="Teixeira Mde M."/>
            <person name="Rodrigues A.M."/>
            <person name="Tsui C.K."/>
            <person name="de Almeida L.G."/>
            <person name="Van Diepeningen A.D."/>
            <person name="van den Ende B.G."/>
            <person name="Fernandes G.F."/>
            <person name="Kano R."/>
            <person name="Hamelin R.C."/>
            <person name="Lopes-Bezerra L.M."/>
            <person name="Vasconcelos A.T."/>
            <person name="de Hoog S."/>
            <person name="de Camargo Z.P."/>
            <person name="Felipe M.S."/>
        </authorList>
    </citation>
    <scope>NUCLEOTIDE SEQUENCE [LARGE SCALE GENOMIC DNA]</scope>
    <source>
        <strain evidence="4 5">1099-18</strain>
    </source>
</reference>
<feature type="compositionally biased region" description="Low complexity" evidence="2">
    <location>
        <begin position="82"/>
        <end position="91"/>
    </location>
</feature>
<dbReference type="EMBL" id="AXCR01000012">
    <property type="protein sequence ID" value="KJR80075.1"/>
    <property type="molecule type" value="Genomic_DNA"/>
</dbReference>
<dbReference type="GO" id="GO:0005096">
    <property type="term" value="F:GTPase activator activity"/>
    <property type="evidence" value="ECO:0007669"/>
    <property type="project" value="UniProtKB-KW"/>
</dbReference>
<feature type="compositionally biased region" description="Polar residues" evidence="2">
    <location>
        <begin position="387"/>
        <end position="398"/>
    </location>
</feature>
<evidence type="ECO:0000256" key="1">
    <source>
        <dbReference type="ARBA" id="ARBA00022468"/>
    </source>
</evidence>
<dbReference type="GO" id="GO:0005789">
    <property type="term" value="C:endoplasmic reticulum membrane"/>
    <property type="evidence" value="ECO:0007669"/>
    <property type="project" value="TreeGrafter"/>
</dbReference>
<evidence type="ECO:0000256" key="2">
    <source>
        <dbReference type="SAM" id="MobiDB-lite"/>
    </source>
</evidence>
<evidence type="ECO:0000259" key="3">
    <source>
        <dbReference type="PROSITE" id="PS50086"/>
    </source>
</evidence>
<feature type="compositionally biased region" description="Basic and acidic residues" evidence="2">
    <location>
        <begin position="92"/>
        <end position="107"/>
    </location>
</feature>
<feature type="region of interest" description="Disordered" evidence="2">
    <location>
        <begin position="375"/>
        <end position="398"/>
    </location>
</feature>